<dbReference type="InterPro" id="IPR036291">
    <property type="entry name" value="NAD(P)-bd_dom_sf"/>
</dbReference>
<dbReference type="Gene3D" id="3.40.50.720">
    <property type="entry name" value="NAD(P)-binding Rossmann-like Domain"/>
    <property type="match status" value="1"/>
</dbReference>
<evidence type="ECO:0000313" key="3">
    <source>
        <dbReference type="Proteomes" id="UP001596233"/>
    </source>
</evidence>
<dbReference type="InterPro" id="IPR002347">
    <property type="entry name" value="SDR_fam"/>
</dbReference>
<accession>A0ABW1V983</accession>
<reference evidence="3" key="1">
    <citation type="journal article" date="2019" name="Int. J. Syst. Evol. Microbiol.">
        <title>The Global Catalogue of Microorganisms (GCM) 10K type strain sequencing project: providing services to taxonomists for standard genome sequencing and annotation.</title>
        <authorList>
            <consortium name="The Broad Institute Genomics Platform"/>
            <consortium name="The Broad Institute Genome Sequencing Center for Infectious Disease"/>
            <person name="Wu L."/>
            <person name="Ma J."/>
        </authorList>
    </citation>
    <scope>NUCLEOTIDE SEQUENCE [LARGE SCALE GENOMIC DNA]</scope>
    <source>
        <strain evidence="3">PCU 280</strain>
    </source>
</reference>
<dbReference type="Proteomes" id="UP001596233">
    <property type="component" value="Unassembled WGS sequence"/>
</dbReference>
<evidence type="ECO:0000259" key="1">
    <source>
        <dbReference type="SMART" id="SM00822"/>
    </source>
</evidence>
<dbReference type="PRINTS" id="PR00081">
    <property type="entry name" value="GDHRDH"/>
</dbReference>
<feature type="domain" description="Ketoreductase" evidence="1">
    <location>
        <begin position="1"/>
        <end position="184"/>
    </location>
</feature>
<dbReference type="SUPFAM" id="SSF51735">
    <property type="entry name" value="NAD(P)-binding Rossmann-fold domains"/>
    <property type="match status" value="1"/>
</dbReference>
<protein>
    <submittedName>
        <fullName evidence="2">SDR family NAD(P)-dependent oxidoreductase</fullName>
    </submittedName>
</protein>
<dbReference type="PANTHER" id="PTHR45458">
    <property type="entry name" value="SHORT-CHAIN DEHYDROGENASE/REDUCTASE SDR"/>
    <property type="match status" value="1"/>
</dbReference>
<keyword evidence="3" id="KW-1185">Reference proteome</keyword>
<name>A0ABW1V983_9BACL</name>
<dbReference type="InterPro" id="IPR057326">
    <property type="entry name" value="KR_dom"/>
</dbReference>
<dbReference type="SMART" id="SM00822">
    <property type="entry name" value="PKS_KR"/>
    <property type="match status" value="1"/>
</dbReference>
<proteinExistence type="predicted"/>
<dbReference type="Pfam" id="PF00106">
    <property type="entry name" value="adh_short"/>
    <property type="match status" value="1"/>
</dbReference>
<comment type="caution">
    <text evidence="2">The sequence shown here is derived from an EMBL/GenBank/DDBJ whole genome shotgun (WGS) entry which is preliminary data.</text>
</comment>
<dbReference type="EMBL" id="JBHSTE010000005">
    <property type="protein sequence ID" value="MFC6334025.1"/>
    <property type="molecule type" value="Genomic_DNA"/>
</dbReference>
<dbReference type="InterPro" id="IPR052184">
    <property type="entry name" value="SDR_enzymes"/>
</dbReference>
<gene>
    <name evidence="2" type="ORF">ACFP56_15460</name>
</gene>
<dbReference type="RefSeq" id="WP_379236135.1">
    <property type="nucleotide sequence ID" value="NZ_JBHSTE010000005.1"/>
</dbReference>
<organism evidence="2 3">
    <name type="scientific">Paenibacillus septentrionalis</name>
    <dbReference type="NCBI Taxonomy" id="429342"/>
    <lineage>
        <taxon>Bacteria</taxon>
        <taxon>Bacillati</taxon>
        <taxon>Bacillota</taxon>
        <taxon>Bacilli</taxon>
        <taxon>Bacillales</taxon>
        <taxon>Paenibacillaceae</taxon>
        <taxon>Paenibacillus</taxon>
    </lineage>
</organism>
<sequence length="234" mass="25691">MNVLITGANRGLGYELAVESVRRGHHVFAMVRDAAAKEQLEAGLHIQGLSAKHISVLLADVRDEHAIEKAAQELKRKNVKLHSIINSAAVLVGRQTPIELLDLEDVQLSFDVNVYGPIRVIKHMLELLVDEESCILNISSEAGSIHNAYAGDYSYSLSKCALNLLSEQLKRLLGSRGIYVWSVHPGWMRTDMGGASAPLSPQQSAVGVANIMERKVAIDTNFCFIDYRGEAMDI</sequence>
<dbReference type="PANTHER" id="PTHR45458:SF1">
    <property type="entry name" value="SHORT CHAIN DEHYDROGENASE"/>
    <property type="match status" value="1"/>
</dbReference>
<evidence type="ECO:0000313" key="2">
    <source>
        <dbReference type="EMBL" id="MFC6334025.1"/>
    </source>
</evidence>